<dbReference type="Gene3D" id="3.30.1520.10">
    <property type="entry name" value="Phox-like domain"/>
    <property type="match status" value="1"/>
</dbReference>
<dbReference type="Proteomes" id="UP000006853">
    <property type="component" value="Chromosome 3"/>
</dbReference>
<evidence type="ECO:0000256" key="3">
    <source>
        <dbReference type="ARBA" id="ARBA00010883"/>
    </source>
</evidence>
<dbReference type="EMBL" id="FR839630">
    <property type="protein sequence ID" value="CCA39898.1"/>
    <property type="molecule type" value="Genomic_DNA"/>
</dbReference>
<dbReference type="InterPro" id="IPR001683">
    <property type="entry name" value="PX_dom"/>
</dbReference>
<proteinExistence type="inferred from homology"/>
<sequence>MSDSLFGSNILESEDPWAEPGAFSSNKLNSSEFKPDWHPSGTADLQTAEDPLVDPFKQEDVFIKSTFEEPTSSRSIEAVKSAEIDSELGEADVEIPNLWSDTVQEFNPLSPHNNSSNHMVTVKEIPEKQGLLFKHINYLVTHNIKFSGEYLKHAEQSTQNKKGEFKVIRRYSDFSWLLEILLKKYPFRMIPDLPPKKFSIGATSSSNDSLFLQKRRRGLQRFLNQIIHHPVLIKEPLVIMFLTVPNDFTNWKKIANIDTSDEFEGVKVRIPTRFRLTLDKLYLNDEAQESQEEYEEDRAGAAANEHAINLQTTFKNIEHVWEENPTNYHNKDFMDNINLITVNLGKIHEIWTKLCILVERSERREHALALDKAKFGDFLGIFIKHNHTVYDLNNLANPKIIKHQRPNEEQQNLGIINNILLSVTNLTKKSKELKDEEVKIIGSDILESFKNYQDYITSLHFLFDRLKEYHQISSRDVSFLLSRIEKSNTRLLQIKSKSDVKGSDVDRLITNIQVSHDEILKIITRIILIKKCVMNEYKMFQTTKYLVSEILQDFFMKRVKYSDLQHEALVKCFHDLQDLPLK</sequence>
<keyword evidence="7" id="KW-0653">Protein transport</keyword>
<dbReference type="PANTHER" id="PTHR47554">
    <property type="entry name" value="SORTING NEXIN MVP1"/>
    <property type="match status" value="1"/>
</dbReference>
<dbReference type="CDD" id="cd06866">
    <property type="entry name" value="PX_SNX8_Mvp1p_like"/>
    <property type="match status" value="1"/>
</dbReference>
<dbReference type="GO" id="GO:0006623">
    <property type="term" value="P:protein targeting to vacuole"/>
    <property type="evidence" value="ECO:0007669"/>
    <property type="project" value="TreeGrafter"/>
</dbReference>
<dbReference type="SMART" id="SM00312">
    <property type="entry name" value="PX"/>
    <property type="match status" value="1"/>
</dbReference>
<feature type="compositionally biased region" description="Polar residues" evidence="10">
    <location>
        <begin position="23"/>
        <end position="32"/>
    </location>
</feature>
<keyword evidence="13" id="KW-1185">Reference proteome</keyword>
<accession>F2QWX0</accession>
<dbReference type="SUPFAM" id="SSF64268">
    <property type="entry name" value="PX domain"/>
    <property type="match status" value="1"/>
</dbReference>
<dbReference type="Pfam" id="PF19566">
    <property type="entry name" value="Snx8_BAR_dom"/>
    <property type="match status" value="1"/>
</dbReference>
<comment type="similarity">
    <text evidence="3">Belongs to the sorting nexin family.</text>
</comment>
<evidence type="ECO:0000256" key="7">
    <source>
        <dbReference type="ARBA" id="ARBA00022927"/>
    </source>
</evidence>
<dbReference type="GO" id="GO:0042147">
    <property type="term" value="P:retrograde transport, endosome to Golgi"/>
    <property type="evidence" value="ECO:0007669"/>
    <property type="project" value="InterPro"/>
</dbReference>
<feature type="domain" description="PX" evidence="11">
    <location>
        <begin position="116"/>
        <end position="249"/>
    </location>
</feature>
<evidence type="ECO:0000256" key="9">
    <source>
        <dbReference type="ARBA" id="ARBA00072009"/>
    </source>
</evidence>
<reference evidence="12 13" key="1">
    <citation type="journal article" date="2011" name="J. Biotechnol.">
        <title>High-quality genome sequence of Pichia pastoris CBS7435.</title>
        <authorList>
            <person name="Kuberl A."/>
            <person name="Schneider J."/>
            <person name="Thallinger G.G."/>
            <person name="Anderl I."/>
            <person name="Wibberg D."/>
            <person name="Hajek T."/>
            <person name="Jaenicke S."/>
            <person name="Brinkrolf K."/>
            <person name="Goesmann A."/>
            <person name="Szczepanowski R."/>
            <person name="Puhler A."/>
            <person name="Schwab H."/>
            <person name="Glieder A."/>
            <person name="Pichler H."/>
        </authorList>
    </citation>
    <scope>NUCLEOTIDE SEQUENCE [LARGE SCALE GENOMIC DNA]</scope>
    <source>
        <strain evidence="13">ATCC 76273 / CBS 7435 / CECT 11047 / NRRL Y-11430 / Wegner 21-1</strain>
    </source>
</reference>
<evidence type="ECO:0000313" key="12">
    <source>
        <dbReference type="EMBL" id="CCA39898.1"/>
    </source>
</evidence>
<evidence type="ECO:0000313" key="13">
    <source>
        <dbReference type="Proteomes" id="UP000006853"/>
    </source>
</evidence>
<dbReference type="GO" id="GO:0005829">
    <property type="term" value="C:cytosol"/>
    <property type="evidence" value="ECO:0007669"/>
    <property type="project" value="GOC"/>
</dbReference>
<evidence type="ECO:0000256" key="1">
    <source>
        <dbReference type="ARBA" id="ARBA00004287"/>
    </source>
</evidence>
<evidence type="ECO:0000256" key="4">
    <source>
        <dbReference type="ARBA" id="ARBA00014268"/>
    </source>
</evidence>
<reference key="2">
    <citation type="submission" date="2011-04" db="EMBL/GenBank/DDBJ databases">
        <title>High-quality genome sequence of Pichia pastoris CBS 7435.</title>
        <authorList>
            <person name="Kueberl A."/>
            <person name="Schneider J."/>
            <person name="Thallinger G.G."/>
            <person name="Anderl I."/>
            <person name="Wibberg D."/>
            <person name="Hajek T."/>
            <person name="Jaenicke S."/>
            <person name="Brinkrolf K."/>
            <person name="Goesmann A."/>
            <person name="Szczepanowski R."/>
            <person name="Puehler A."/>
            <person name="Schwab H."/>
            <person name="Glieder A."/>
            <person name="Pichler H."/>
        </authorList>
    </citation>
    <scope>NUCLEOTIDE SEQUENCE</scope>
    <source>
        <strain>CBS 7435</strain>
    </source>
</reference>
<keyword evidence="8" id="KW-0472">Membrane</keyword>
<dbReference type="InterPro" id="IPR035704">
    <property type="entry name" value="SNX8/Mvp1_PX"/>
</dbReference>
<name>F2QWX0_KOMPC</name>
<dbReference type="HOGENOM" id="CLU_009058_2_1_1"/>
<evidence type="ECO:0000256" key="6">
    <source>
        <dbReference type="ARBA" id="ARBA00022490"/>
    </source>
</evidence>
<comment type="subcellular location">
    <subcellularLocation>
        <location evidence="2">Cytoplasm</location>
    </subcellularLocation>
    <subcellularLocation>
        <location evidence="1">Membrane</location>
        <topology evidence="1">Peripheral membrane protein</topology>
        <orientation evidence="1">Cytoplasmic side</orientation>
    </subcellularLocation>
</comment>
<keyword evidence="6" id="KW-0963">Cytoplasm</keyword>
<dbReference type="GO" id="GO:0016020">
    <property type="term" value="C:membrane"/>
    <property type="evidence" value="ECO:0007669"/>
    <property type="project" value="UniProtKB-SubCell"/>
</dbReference>
<feature type="region of interest" description="Disordered" evidence="10">
    <location>
        <begin position="1"/>
        <end position="51"/>
    </location>
</feature>
<dbReference type="InterPro" id="IPR028662">
    <property type="entry name" value="SNX8/Mvp1"/>
</dbReference>
<gene>
    <name evidence="12" type="primary">MVP1</name>
    <name evidence="12" type="ordered locus">PP7435_Chr3-0952</name>
</gene>
<dbReference type="PROSITE" id="PS50195">
    <property type="entry name" value="PX"/>
    <property type="match status" value="1"/>
</dbReference>
<dbReference type="GO" id="GO:0032266">
    <property type="term" value="F:phosphatidylinositol-3-phosphate binding"/>
    <property type="evidence" value="ECO:0007669"/>
    <property type="project" value="TreeGrafter"/>
</dbReference>
<dbReference type="GO" id="GO:0005768">
    <property type="term" value="C:endosome"/>
    <property type="evidence" value="ECO:0007669"/>
    <property type="project" value="TreeGrafter"/>
</dbReference>
<evidence type="ECO:0000256" key="10">
    <source>
        <dbReference type="SAM" id="MobiDB-lite"/>
    </source>
</evidence>
<dbReference type="InterPro" id="IPR036871">
    <property type="entry name" value="PX_dom_sf"/>
</dbReference>
<reference evidence="12 13" key="3">
    <citation type="journal article" date="2016" name="FEMS Yeast Res.">
        <title>Curation of the genome annotation of Pichia pastoris (Komagataella phaffii) CBS7435 from gene level to protein function.</title>
        <authorList>
            <person name="Valli M."/>
            <person name="Tatto N.E."/>
            <person name="Peymann A."/>
            <person name="Gruber C."/>
            <person name="Landes N."/>
            <person name="Ekker H."/>
            <person name="Thallinger G.G."/>
            <person name="Mattanovich D."/>
            <person name="Gasser B."/>
            <person name="Graf A.B."/>
        </authorList>
    </citation>
    <scope>GENOME REANNOTATION</scope>
    <source>
        <strain evidence="12 13">ATCC 76273 / CBS 7435 / CECT 11047 / NRRL Y-11430 / Wegner 21-1</strain>
    </source>
</reference>
<evidence type="ECO:0000256" key="5">
    <source>
        <dbReference type="ARBA" id="ARBA00022448"/>
    </source>
</evidence>
<dbReference type="InterPro" id="IPR045734">
    <property type="entry name" value="Snx8_BAR_dom"/>
</dbReference>
<dbReference type="FunFam" id="3.30.1520.10:FF:000042">
    <property type="entry name" value="Sorting nexin mvp1"/>
    <property type="match status" value="1"/>
</dbReference>
<keyword evidence="5" id="KW-0813">Transport</keyword>
<evidence type="ECO:0000256" key="2">
    <source>
        <dbReference type="ARBA" id="ARBA00004496"/>
    </source>
</evidence>
<dbReference type="AlphaFoldDB" id="F2QWX0"/>
<evidence type="ECO:0000259" key="11">
    <source>
        <dbReference type="PROSITE" id="PS50195"/>
    </source>
</evidence>
<dbReference type="PANTHER" id="PTHR47554:SF1">
    <property type="entry name" value="SORTING NEXIN MVP1"/>
    <property type="match status" value="1"/>
</dbReference>
<protein>
    <recommendedName>
        <fullName evidence="4">Sorting nexin MVP1</fullName>
    </recommendedName>
    <alternativeName>
        <fullName evidence="9">Sorting nexin mvp1</fullName>
    </alternativeName>
</protein>
<feature type="compositionally biased region" description="Polar residues" evidence="10">
    <location>
        <begin position="1"/>
        <end position="11"/>
    </location>
</feature>
<organism evidence="12 13">
    <name type="scientific">Komagataella phaffii (strain ATCC 76273 / CBS 7435 / CECT 11047 / NRRL Y-11430 / Wegner 21-1)</name>
    <name type="common">Yeast</name>
    <name type="synonym">Pichia pastoris</name>
    <dbReference type="NCBI Taxonomy" id="981350"/>
    <lineage>
        <taxon>Eukaryota</taxon>
        <taxon>Fungi</taxon>
        <taxon>Dikarya</taxon>
        <taxon>Ascomycota</taxon>
        <taxon>Saccharomycotina</taxon>
        <taxon>Pichiomycetes</taxon>
        <taxon>Pichiales</taxon>
        <taxon>Pichiaceae</taxon>
        <taxon>Komagataella</taxon>
    </lineage>
</organism>
<dbReference type="Pfam" id="PF00787">
    <property type="entry name" value="PX"/>
    <property type="match status" value="1"/>
</dbReference>
<evidence type="ECO:0000256" key="8">
    <source>
        <dbReference type="ARBA" id="ARBA00023136"/>
    </source>
</evidence>